<dbReference type="AlphaFoldDB" id="A0A7N0TEX5"/>
<accession>A0A7N0TEX5</accession>
<sequence length="344" mass="38950">MEISLMKALLNKIIAFSSLASSDELDPELASQYARTIDEILKPLRLVFEVFADSGVASDKLLIKSLDDLVQLINQVQPLLETWHPLQSILYFLIDQVQPLLEAWHPLQSKLYFVLQVEPLISEIRMSTLEIFKMLEPFDELLPAELKASVLENNIQEVKHRELDNTATCIKQLLDHAVTPGDRLNSMAKIVDRLNLKSNQLLLIEAVALEKLKEDAEQAETNNQVEQIDQIVAVVTQMHNELTTKKQSESCSPVPIPLDFCCPLSLELMTDPVIVALGQTYERAYIKAWIDTGLNVCPKTRKTFTHTSMIPDFTVKALIANWCESNKVKLLDHMRSPSFAYSQP</sequence>
<proteinExistence type="predicted"/>
<dbReference type="SUPFAM" id="SSF57850">
    <property type="entry name" value="RING/U-box"/>
    <property type="match status" value="1"/>
</dbReference>
<reference evidence="5" key="1">
    <citation type="submission" date="2021-01" db="UniProtKB">
        <authorList>
            <consortium name="EnsemblPlants"/>
        </authorList>
    </citation>
    <scope>IDENTIFICATION</scope>
</reference>
<dbReference type="Pfam" id="PF25240">
    <property type="entry name" value="PUB2_N"/>
    <property type="match status" value="1"/>
</dbReference>
<name>A0A7N0TEX5_KALFE</name>
<evidence type="ECO:0000313" key="5">
    <source>
        <dbReference type="EnsemblPlants" id="Kaladp0035s0001.4.v1.1"/>
    </source>
</evidence>
<dbReference type="InterPro" id="IPR013083">
    <property type="entry name" value="Znf_RING/FYVE/PHD"/>
</dbReference>
<evidence type="ECO:0000256" key="3">
    <source>
        <dbReference type="SAM" id="Coils"/>
    </source>
</evidence>
<dbReference type="Pfam" id="PF04564">
    <property type="entry name" value="U-box"/>
    <property type="match status" value="1"/>
</dbReference>
<dbReference type="UniPathway" id="UPA00143"/>
<evidence type="ECO:0000313" key="6">
    <source>
        <dbReference type="Proteomes" id="UP000594263"/>
    </source>
</evidence>
<dbReference type="Gene3D" id="3.30.40.10">
    <property type="entry name" value="Zinc/RING finger domain, C3HC4 (zinc finger)"/>
    <property type="match status" value="1"/>
</dbReference>
<evidence type="ECO:0000256" key="2">
    <source>
        <dbReference type="ARBA" id="ARBA00022679"/>
    </source>
</evidence>
<keyword evidence="6" id="KW-1185">Reference proteome</keyword>
<keyword evidence="2" id="KW-0808">Transferase</keyword>
<dbReference type="PANTHER" id="PTHR23315:SF7">
    <property type="entry name" value="U-BOX DOMAIN-CONTAINING PROTEIN 4"/>
    <property type="match status" value="1"/>
</dbReference>
<dbReference type="InterPro" id="IPR003613">
    <property type="entry name" value="Ubox_domain"/>
</dbReference>
<comment type="pathway">
    <text evidence="1">Protein modification; protein ubiquitination.</text>
</comment>
<protein>
    <recommendedName>
        <fullName evidence="4">U-box domain-containing protein</fullName>
    </recommendedName>
</protein>
<dbReference type="EnsemblPlants" id="Kaladp0035s0001.1.v1.1">
    <property type="protein sequence ID" value="Kaladp0035s0001.1.v1.1"/>
    <property type="gene ID" value="Kaladp0035s0001.v1.1"/>
</dbReference>
<dbReference type="PROSITE" id="PS51698">
    <property type="entry name" value="U_BOX"/>
    <property type="match status" value="1"/>
</dbReference>
<keyword evidence="3" id="KW-0175">Coiled coil</keyword>
<dbReference type="InterPro" id="IPR045210">
    <property type="entry name" value="RING-Ubox_PUB"/>
</dbReference>
<dbReference type="GO" id="GO:0016567">
    <property type="term" value="P:protein ubiquitination"/>
    <property type="evidence" value="ECO:0007669"/>
    <property type="project" value="UniProtKB-UniPathway"/>
</dbReference>
<dbReference type="CDD" id="cd16664">
    <property type="entry name" value="RING-Ubox_PUB"/>
    <property type="match status" value="1"/>
</dbReference>
<dbReference type="Proteomes" id="UP000594263">
    <property type="component" value="Unplaced"/>
</dbReference>
<dbReference type="EnsemblPlants" id="Kaladp0035s0001.4.v1.1">
    <property type="protein sequence ID" value="Kaladp0035s0001.4.v1.1"/>
    <property type="gene ID" value="Kaladp0035s0001.v1.1"/>
</dbReference>
<dbReference type="Gramene" id="Kaladp0035s0001.1.v1.1">
    <property type="protein sequence ID" value="Kaladp0035s0001.1.v1.1"/>
    <property type="gene ID" value="Kaladp0035s0001.v1.1"/>
</dbReference>
<dbReference type="Gramene" id="Kaladp0035s0001.4.v1.1">
    <property type="protein sequence ID" value="Kaladp0035s0001.4.v1.1"/>
    <property type="gene ID" value="Kaladp0035s0001.v1.1"/>
</dbReference>
<feature type="coiled-coil region" evidence="3">
    <location>
        <begin position="199"/>
        <end position="229"/>
    </location>
</feature>
<dbReference type="PANTHER" id="PTHR23315">
    <property type="entry name" value="U BOX DOMAIN-CONTAINING"/>
    <property type="match status" value="1"/>
</dbReference>
<feature type="domain" description="U-box" evidence="4">
    <location>
        <begin position="255"/>
        <end position="329"/>
    </location>
</feature>
<dbReference type="GO" id="GO:0004842">
    <property type="term" value="F:ubiquitin-protein transferase activity"/>
    <property type="evidence" value="ECO:0007669"/>
    <property type="project" value="InterPro"/>
</dbReference>
<organism evidence="5 6">
    <name type="scientific">Kalanchoe fedtschenkoi</name>
    <name type="common">Lavender scallops</name>
    <name type="synonym">South American air plant</name>
    <dbReference type="NCBI Taxonomy" id="63787"/>
    <lineage>
        <taxon>Eukaryota</taxon>
        <taxon>Viridiplantae</taxon>
        <taxon>Streptophyta</taxon>
        <taxon>Embryophyta</taxon>
        <taxon>Tracheophyta</taxon>
        <taxon>Spermatophyta</taxon>
        <taxon>Magnoliopsida</taxon>
        <taxon>eudicotyledons</taxon>
        <taxon>Gunneridae</taxon>
        <taxon>Pentapetalae</taxon>
        <taxon>Saxifragales</taxon>
        <taxon>Crassulaceae</taxon>
        <taxon>Kalanchoe</taxon>
    </lineage>
</organism>
<evidence type="ECO:0000256" key="1">
    <source>
        <dbReference type="ARBA" id="ARBA00004906"/>
    </source>
</evidence>
<dbReference type="SMART" id="SM00504">
    <property type="entry name" value="Ubox"/>
    <property type="match status" value="1"/>
</dbReference>
<evidence type="ECO:0000259" key="4">
    <source>
        <dbReference type="PROSITE" id="PS51698"/>
    </source>
</evidence>
<dbReference type="InterPro" id="IPR057314">
    <property type="entry name" value="PUB2-4-like_N"/>
</dbReference>